<accession>A0AAD7DL22</accession>
<feature type="domain" description="F-box" evidence="1">
    <location>
        <begin position="60"/>
        <end position="120"/>
    </location>
</feature>
<dbReference type="Proteomes" id="UP001221757">
    <property type="component" value="Unassembled WGS sequence"/>
</dbReference>
<dbReference type="SUPFAM" id="SSF52047">
    <property type="entry name" value="RNI-like"/>
    <property type="match status" value="1"/>
</dbReference>
<keyword evidence="3" id="KW-1185">Reference proteome</keyword>
<dbReference type="Gene3D" id="1.20.1280.50">
    <property type="match status" value="1"/>
</dbReference>
<gene>
    <name evidence="2" type="ORF">B0H17DRAFT_500141</name>
</gene>
<dbReference type="EMBL" id="JARKIE010000046">
    <property type="protein sequence ID" value="KAJ7693357.1"/>
    <property type="molecule type" value="Genomic_DNA"/>
</dbReference>
<name>A0AAD7DL22_MYCRO</name>
<dbReference type="InterPro" id="IPR001810">
    <property type="entry name" value="F-box_dom"/>
</dbReference>
<evidence type="ECO:0000313" key="3">
    <source>
        <dbReference type="Proteomes" id="UP001221757"/>
    </source>
</evidence>
<dbReference type="Gene3D" id="3.80.10.10">
    <property type="entry name" value="Ribonuclease Inhibitor"/>
    <property type="match status" value="1"/>
</dbReference>
<evidence type="ECO:0000259" key="1">
    <source>
        <dbReference type="Pfam" id="PF12937"/>
    </source>
</evidence>
<sequence>MADYPAQTALLNSNAHVKSLIDAAEARILRIESQIFDLTLELQKERSTLARLWLMATPMGKLPTELLVEIFAYSVEGAHSEPIQIDEADAPNSSIPQALRLSHVCPYWRRIVNSTPKLWTARVVDVRLDRKSCKTEAFLNGLETLLERSAPLPISVSLTQTGDIITSAGAMSQAATTSAVIRAMAPTIRRWKSLKVDCLSFKPLTALPGGSFPALESLDMQYDTYGQTDPVRAFCPAPRLQRLALHLHGPVTSQDQLLLMPWSQLTHLKLEHHSLARCREILMQCSSLLSADLLTTEWNFQHAVSAPATVLPFLETLKVRFDMGDDETGHVEPFFEPLSLPSLRTLALVFDSTPGVLWPMDDFSAFQLRSPHIADIALTNCPITPAELITLLRRAPEVTTLTVLDSADCIDEDVLRLLTYDENDSAAPLAPQLRQIHWEAIGYIFSERMLETTIRSRWWTDAQEAAGATRSRVARLQKATILRYERSVNGGLIHRMQDLVEQGLDLNLAW</sequence>
<dbReference type="InterPro" id="IPR036047">
    <property type="entry name" value="F-box-like_dom_sf"/>
</dbReference>
<protein>
    <recommendedName>
        <fullName evidence="1">F-box domain-containing protein</fullName>
    </recommendedName>
</protein>
<proteinExistence type="predicted"/>
<dbReference type="InterPro" id="IPR032675">
    <property type="entry name" value="LRR_dom_sf"/>
</dbReference>
<organism evidence="2 3">
    <name type="scientific">Mycena rosella</name>
    <name type="common">Pink bonnet</name>
    <name type="synonym">Agaricus rosellus</name>
    <dbReference type="NCBI Taxonomy" id="1033263"/>
    <lineage>
        <taxon>Eukaryota</taxon>
        <taxon>Fungi</taxon>
        <taxon>Dikarya</taxon>
        <taxon>Basidiomycota</taxon>
        <taxon>Agaricomycotina</taxon>
        <taxon>Agaricomycetes</taxon>
        <taxon>Agaricomycetidae</taxon>
        <taxon>Agaricales</taxon>
        <taxon>Marasmiineae</taxon>
        <taxon>Mycenaceae</taxon>
        <taxon>Mycena</taxon>
    </lineage>
</organism>
<evidence type="ECO:0000313" key="2">
    <source>
        <dbReference type="EMBL" id="KAJ7693357.1"/>
    </source>
</evidence>
<reference evidence="2" key="1">
    <citation type="submission" date="2023-03" db="EMBL/GenBank/DDBJ databases">
        <title>Massive genome expansion in bonnet fungi (Mycena s.s.) driven by repeated elements and novel gene families across ecological guilds.</title>
        <authorList>
            <consortium name="Lawrence Berkeley National Laboratory"/>
            <person name="Harder C.B."/>
            <person name="Miyauchi S."/>
            <person name="Viragh M."/>
            <person name="Kuo A."/>
            <person name="Thoen E."/>
            <person name="Andreopoulos B."/>
            <person name="Lu D."/>
            <person name="Skrede I."/>
            <person name="Drula E."/>
            <person name="Henrissat B."/>
            <person name="Morin E."/>
            <person name="Kohler A."/>
            <person name="Barry K."/>
            <person name="LaButti K."/>
            <person name="Morin E."/>
            <person name="Salamov A."/>
            <person name="Lipzen A."/>
            <person name="Mereny Z."/>
            <person name="Hegedus B."/>
            <person name="Baldrian P."/>
            <person name="Stursova M."/>
            <person name="Weitz H."/>
            <person name="Taylor A."/>
            <person name="Grigoriev I.V."/>
            <person name="Nagy L.G."/>
            <person name="Martin F."/>
            <person name="Kauserud H."/>
        </authorList>
    </citation>
    <scope>NUCLEOTIDE SEQUENCE</scope>
    <source>
        <strain evidence="2">CBHHK067</strain>
    </source>
</reference>
<dbReference type="Pfam" id="PF12937">
    <property type="entry name" value="F-box-like"/>
    <property type="match status" value="1"/>
</dbReference>
<dbReference type="SUPFAM" id="SSF81383">
    <property type="entry name" value="F-box domain"/>
    <property type="match status" value="1"/>
</dbReference>
<comment type="caution">
    <text evidence="2">The sequence shown here is derived from an EMBL/GenBank/DDBJ whole genome shotgun (WGS) entry which is preliminary data.</text>
</comment>
<dbReference type="AlphaFoldDB" id="A0AAD7DL22"/>